<proteinExistence type="predicted"/>
<organism evidence="1">
    <name type="scientific">mine drainage metagenome</name>
    <dbReference type="NCBI Taxonomy" id="410659"/>
    <lineage>
        <taxon>unclassified sequences</taxon>
        <taxon>metagenomes</taxon>
        <taxon>ecological metagenomes</taxon>
    </lineage>
</organism>
<comment type="caution">
    <text evidence="1">The sequence shown here is derived from an EMBL/GenBank/DDBJ whole genome shotgun (WGS) entry which is preliminary data.</text>
</comment>
<dbReference type="InterPro" id="IPR003797">
    <property type="entry name" value="DegV"/>
</dbReference>
<dbReference type="EMBL" id="CABM01000047">
    <property type="protein sequence ID" value="CBH97734.1"/>
    <property type="molecule type" value="Genomic_DNA"/>
</dbReference>
<dbReference type="Gene3D" id="3.40.50.10170">
    <property type="match status" value="1"/>
</dbReference>
<protein>
    <submittedName>
        <fullName evidence="1">Uncharacterized protein</fullName>
    </submittedName>
</protein>
<reference evidence="1" key="1">
    <citation type="submission" date="2009-10" db="EMBL/GenBank/DDBJ databases">
        <title>Diversity of trophic interactions inside an arsenic-rich microbial ecosystem.</title>
        <authorList>
            <person name="Bertin P.N."/>
            <person name="Heinrich-Salmeron A."/>
            <person name="Pelletier E."/>
            <person name="Goulhen-Chollet F."/>
            <person name="Arsene-Ploetze F."/>
            <person name="Gallien S."/>
            <person name="Calteau A."/>
            <person name="Vallenet D."/>
            <person name="Casiot C."/>
            <person name="Chane-Woon-Ming B."/>
            <person name="Giloteaux L."/>
            <person name="Barakat M."/>
            <person name="Bonnefoy V."/>
            <person name="Bruneel O."/>
            <person name="Chandler M."/>
            <person name="Cleiss J."/>
            <person name="Duran R."/>
            <person name="Elbaz-Poulichet F."/>
            <person name="Fonknechten N."/>
            <person name="Lauga B."/>
            <person name="Mornico D."/>
            <person name="Ortet P."/>
            <person name="Schaeffer C."/>
            <person name="Siguier P."/>
            <person name="Alexander Thil Smith A."/>
            <person name="Van Dorsselaer A."/>
            <person name="Weissenbach J."/>
            <person name="Medigue C."/>
            <person name="Le Paslier D."/>
        </authorList>
    </citation>
    <scope>NUCLEOTIDE SEQUENCE</scope>
</reference>
<sequence>MATTSYESNKNEYLLGFASTQQNQPEQEQALPINPLRHENPYGVVMVDAAADISSAMAQHPRLRVLPLAIQWPGRTFMDKGLREKRGELRHMGRERLRTAQIAAPSVEGLEYRLYPNIAVNADWLIYIGSLRALNDPAAALQTLLLQHLEEIHELRRSRGLPADLQVLCLDGGSMLSGPALQARVLLKKLDAGEPVNQVAQTAAQISSMTRQWLVPRYPGDMAATLSRLANPALSPWVQACSSGIDKLWNPYPILSSGPDGLHCMSRAKRWRTAVAAVFARTEQSLLEGGIQGTSMQISFDGSIRELQAWPEFARLRQQADHMQVRLHVTHMSLAGRIWASSGSLSLALVQAPANPADAEPPARLHAAHQLGWG</sequence>
<evidence type="ECO:0000313" key="1">
    <source>
        <dbReference type="EMBL" id="CBH97734.1"/>
    </source>
</evidence>
<dbReference type="SUPFAM" id="SSF82549">
    <property type="entry name" value="DAK1/DegV-like"/>
    <property type="match status" value="1"/>
</dbReference>
<gene>
    <name evidence="1" type="ORF">CARN2_3209</name>
</gene>
<name>E6PS28_9ZZZZ</name>
<dbReference type="AlphaFoldDB" id="E6PS28"/>
<dbReference type="PROSITE" id="PS51482">
    <property type="entry name" value="DEGV"/>
    <property type="match status" value="1"/>
</dbReference>
<accession>E6PS28</accession>